<dbReference type="OrthoDB" id="5135119at2759"/>
<evidence type="ECO:0000313" key="4">
    <source>
        <dbReference type="Proteomes" id="UP000053558"/>
    </source>
</evidence>
<feature type="chain" id="PRO_5024307161" description="Phosphoesterase-domain-containing protein" evidence="2">
    <location>
        <begin position="19"/>
        <end position="257"/>
    </location>
</feature>
<name>A0A5M3N4I3_CONPW</name>
<evidence type="ECO:0000313" key="3">
    <source>
        <dbReference type="EMBL" id="EIW86332.1"/>
    </source>
</evidence>
<feature type="signal peptide" evidence="2">
    <location>
        <begin position="1"/>
        <end position="18"/>
    </location>
</feature>
<evidence type="ECO:0000256" key="2">
    <source>
        <dbReference type="SAM" id="SignalP"/>
    </source>
</evidence>
<gene>
    <name evidence="3" type="ORF">CONPUDRAFT_68874</name>
</gene>
<dbReference type="RefSeq" id="XP_007762680.1">
    <property type="nucleotide sequence ID" value="XM_007764490.1"/>
</dbReference>
<dbReference type="EMBL" id="JH711573">
    <property type="protein sequence ID" value="EIW86332.1"/>
    <property type="molecule type" value="Genomic_DNA"/>
</dbReference>
<dbReference type="Proteomes" id="UP000053558">
    <property type="component" value="Unassembled WGS sequence"/>
</dbReference>
<keyword evidence="4" id="KW-1185">Reference proteome</keyword>
<dbReference type="PANTHER" id="PTHR31956">
    <property type="entry name" value="NON-SPECIFIC PHOSPHOLIPASE C4-RELATED"/>
    <property type="match status" value="1"/>
</dbReference>
<dbReference type="OMA" id="ARKHNPW"/>
<dbReference type="GO" id="GO:0016788">
    <property type="term" value="F:hydrolase activity, acting on ester bonds"/>
    <property type="evidence" value="ECO:0007669"/>
    <property type="project" value="InterPro"/>
</dbReference>
<proteinExistence type="predicted"/>
<dbReference type="AlphaFoldDB" id="A0A5M3N4I3"/>
<dbReference type="Pfam" id="PF04185">
    <property type="entry name" value="Phosphoesterase"/>
    <property type="match status" value="1"/>
</dbReference>
<sequence length="257" mass="28885">MVLLVALLSAAFAHSASAAVASTFTAPAPAPTSQSPFYVGSSNGTIQNSPLVSGQVFDRFIQIWLENTDFSSAQSQTVFQELSKLGITLNQYYALTHTSEPNYIAAVGGDFWGLYNDDFEQIPANMSTVVDLLDEKLISWSEYQENMPEDGYTGYNYTNPQDGYTYYVRKHNPLIIYNSVSQNSTRAARIRNFNDFAVDLGNNSLSQWVFVTPNIRDDGHDTDVAYASEWLNWWLMPLLNDTNFNTERTLILLTFDE</sequence>
<dbReference type="GO" id="GO:0009395">
    <property type="term" value="P:phospholipid catabolic process"/>
    <property type="evidence" value="ECO:0007669"/>
    <property type="project" value="TreeGrafter"/>
</dbReference>
<dbReference type="KEGG" id="cput:CONPUDRAFT_68874"/>
<evidence type="ECO:0008006" key="5">
    <source>
        <dbReference type="Google" id="ProtNLM"/>
    </source>
</evidence>
<organism evidence="3 4">
    <name type="scientific">Coniophora puteana (strain RWD-64-598)</name>
    <name type="common">Brown rot fungus</name>
    <dbReference type="NCBI Taxonomy" id="741705"/>
    <lineage>
        <taxon>Eukaryota</taxon>
        <taxon>Fungi</taxon>
        <taxon>Dikarya</taxon>
        <taxon>Basidiomycota</taxon>
        <taxon>Agaricomycotina</taxon>
        <taxon>Agaricomycetes</taxon>
        <taxon>Agaricomycetidae</taxon>
        <taxon>Boletales</taxon>
        <taxon>Coniophorineae</taxon>
        <taxon>Coniophoraceae</taxon>
        <taxon>Coniophora</taxon>
    </lineage>
</organism>
<accession>A0A5M3N4I3</accession>
<evidence type="ECO:0000256" key="1">
    <source>
        <dbReference type="ARBA" id="ARBA00022801"/>
    </source>
</evidence>
<keyword evidence="1" id="KW-0378">Hydrolase</keyword>
<dbReference type="InterPro" id="IPR007312">
    <property type="entry name" value="Phosphoesterase"/>
</dbReference>
<dbReference type="PANTHER" id="PTHR31956:SF8">
    <property type="entry name" value="ACID PHOSPHATASE PHOA (AFU_ORTHOLOGUE AFUA_1G03570)"/>
    <property type="match status" value="1"/>
</dbReference>
<keyword evidence="2" id="KW-0732">Signal</keyword>
<comment type="caution">
    <text evidence="3">The sequence shown here is derived from an EMBL/GenBank/DDBJ whole genome shotgun (WGS) entry which is preliminary data.</text>
</comment>
<reference evidence="4" key="1">
    <citation type="journal article" date="2012" name="Science">
        <title>The Paleozoic origin of enzymatic lignin decomposition reconstructed from 31 fungal genomes.</title>
        <authorList>
            <person name="Floudas D."/>
            <person name="Binder M."/>
            <person name="Riley R."/>
            <person name="Barry K."/>
            <person name="Blanchette R.A."/>
            <person name="Henrissat B."/>
            <person name="Martinez A.T."/>
            <person name="Otillar R."/>
            <person name="Spatafora J.W."/>
            <person name="Yadav J.S."/>
            <person name="Aerts A."/>
            <person name="Benoit I."/>
            <person name="Boyd A."/>
            <person name="Carlson A."/>
            <person name="Copeland A."/>
            <person name="Coutinho P.M."/>
            <person name="de Vries R.P."/>
            <person name="Ferreira P."/>
            <person name="Findley K."/>
            <person name="Foster B."/>
            <person name="Gaskell J."/>
            <person name="Glotzer D."/>
            <person name="Gorecki P."/>
            <person name="Heitman J."/>
            <person name="Hesse C."/>
            <person name="Hori C."/>
            <person name="Igarashi K."/>
            <person name="Jurgens J.A."/>
            <person name="Kallen N."/>
            <person name="Kersten P."/>
            <person name="Kohler A."/>
            <person name="Kuees U."/>
            <person name="Kumar T.K.A."/>
            <person name="Kuo A."/>
            <person name="LaButti K."/>
            <person name="Larrondo L.F."/>
            <person name="Lindquist E."/>
            <person name="Ling A."/>
            <person name="Lombard V."/>
            <person name="Lucas S."/>
            <person name="Lundell T."/>
            <person name="Martin R."/>
            <person name="McLaughlin D.J."/>
            <person name="Morgenstern I."/>
            <person name="Morin E."/>
            <person name="Murat C."/>
            <person name="Nagy L.G."/>
            <person name="Nolan M."/>
            <person name="Ohm R.A."/>
            <person name="Patyshakuliyeva A."/>
            <person name="Rokas A."/>
            <person name="Ruiz-Duenas F.J."/>
            <person name="Sabat G."/>
            <person name="Salamov A."/>
            <person name="Samejima M."/>
            <person name="Schmutz J."/>
            <person name="Slot J.C."/>
            <person name="St John F."/>
            <person name="Stenlid J."/>
            <person name="Sun H."/>
            <person name="Sun S."/>
            <person name="Syed K."/>
            <person name="Tsang A."/>
            <person name="Wiebenga A."/>
            <person name="Young D."/>
            <person name="Pisabarro A."/>
            <person name="Eastwood D.C."/>
            <person name="Martin F."/>
            <person name="Cullen D."/>
            <person name="Grigoriev I.V."/>
            <person name="Hibbett D.S."/>
        </authorList>
    </citation>
    <scope>NUCLEOTIDE SEQUENCE [LARGE SCALE GENOMIC DNA]</scope>
    <source>
        <strain evidence="4">RWD-64-598 SS2</strain>
    </source>
</reference>
<protein>
    <recommendedName>
        <fullName evidence="5">Phosphoesterase-domain-containing protein</fullName>
    </recommendedName>
</protein>
<dbReference type="GeneID" id="19208710"/>